<evidence type="ECO:0000313" key="3">
    <source>
        <dbReference type="Proteomes" id="UP000050791"/>
    </source>
</evidence>
<organism evidence="3 4">
    <name type="scientific">Schistosoma mattheei</name>
    <dbReference type="NCBI Taxonomy" id="31246"/>
    <lineage>
        <taxon>Eukaryota</taxon>
        <taxon>Metazoa</taxon>
        <taxon>Spiralia</taxon>
        <taxon>Lophotrochozoa</taxon>
        <taxon>Platyhelminthes</taxon>
        <taxon>Trematoda</taxon>
        <taxon>Digenea</taxon>
        <taxon>Strigeidida</taxon>
        <taxon>Schistosomatoidea</taxon>
        <taxon>Schistosomatidae</taxon>
        <taxon>Schistosoma</taxon>
    </lineage>
</organism>
<accession>A0AA85B9F5</accession>
<evidence type="ECO:0000256" key="1">
    <source>
        <dbReference type="ARBA" id="ARBA00022450"/>
    </source>
</evidence>
<evidence type="ECO:0000256" key="2">
    <source>
        <dbReference type="ARBA" id="ARBA00022553"/>
    </source>
</evidence>
<sequence length="310" mass="36094">MKGRRINQLIGSLDLLRENNTHIFVTMIDSILGLWSIYAPISLSNNWTMNLELLSSSIWSKFPLWVDSLSSYKRFYVLMPQSTVQLKSPLLHTLLENLTQSSICTSTAIWHVPNPVNFICQYNDNSFDNKNNLFTDISINNHNCFNKNLQKYEEKQQITMIMNNRYNVTFLKLNNAANRVAMNLANYLERKWSSITNKINRTQLNQHSSSIDQPIEFRNQSDTVIALFMPPGIDRIVVQIACMKLHLAYMPLDRNVPAGRISQILNKLKPILILIAKDYYDFIYDDKINKNYHNNITSSIDNNNNKNQYY</sequence>
<proteinExistence type="predicted"/>
<reference evidence="4" key="1">
    <citation type="submission" date="2023-11" db="UniProtKB">
        <authorList>
            <consortium name="WormBaseParasite"/>
        </authorList>
    </citation>
    <scope>IDENTIFICATION</scope>
</reference>
<dbReference type="SUPFAM" id="SSF56801">
    <property type="entry name" value="Acetyl-CoA synthetase-like"/>
    <property type="match status" value="1"/>
</dbReference>
<dbReference type="WBParaSite" id="SMTH1_41050.1">
    <property type="protein sequence ID" value="SMTH1_41050.1"/>
    <property type="gene ID" value="SMTH1_41050"/>
</dbReference>
<dbReference type="PANTHER" id="PTHR44845">
    <property type="entry name" value="CARRIER DOMAIN-CONTAINING PROTEIN"/>
    <property type="match status" value="1"/>
</dbReference>
<dbReference type="PANTHER" id="PTHR44845:SF6">
    <property type="entry name" value="BETA-ALANINE-ACTIVATING ENZYME"/>
    <property type="match status" value="1"/>
</dbReference>
<keyword evidence="2" id="KW-0597">Phosphoprotein</keyword>
<dbReference type="Proteomes" id="UP000050791">
    <property type="component" value="Unassembled WGS sequence"/>
</dbReference>
<keyword evidence="1" id="KW-0596">Phosphopantetheine</keyword>
<evidence type="ECO:0000313" key="4">
    <source>
        <dbReference type="WBParaSite" id="SMTH1_41050.1"/>
    </source>
</evidence>
<protein>
    <submittedName>
        <fullName evidence="4">Uncharacterized protein</fullName>
    </submittedName>
</protein>
<name>A0AA85B9F5_9TREM</name>
<dbReference type="Gene3D" id="3.40.50.980">
    <property type="match status" value="1"/>
</dbReference>
<dbReference type="AlphaFoldDB" id="A0AA85B9F5"/>